<dbReference type="InterPro" id="IPR001296">
    <property type="entry name" value="Glyco_trans_1"/>
</dbReference>
<evidence type="ECO:0000256" key="5">
    <source>
        <dbReference type="ARBA" id="ARBA00022679"/>
    </source>
</evidence>
<comment type="pathway">
    <text evidence="7">Glycan biosynthesis; glycogen biosynthesis.</text>
</comment>
<evidence type="ECO:0000256" key="4">
    <source>
        <dbReference type="ARBA" id="ARBA00022676"/>
    </source>
</evidence>
<dbReference type="GO" id="GO:0004373">
    <property type="term" value="F:alpha-1,4-glucan glucosyltransferase (UDP-glucose donor) activity"/>
    <property type="evidence" value="ECO:0007669"/>
    <property type="project" value="InterPro"/>
</dbReference>
<evidence type="ECO:0000256" key="2">
    <source>
        <dbReference type="ARBA" id="ARBA00002764"/>
    </source>
</evidence>
<accession>A0A1S2LAF9</accession>
<sequence length="475" mass="54524">MKVLFVATECTPFIKTGGLADVIGALPKELKKEGVDVRVVLPKYDAINTSFQEEMNLVYTGTAPVGWRNQYVGVEMLVKDEITFYFIDNEYYFKRVGLYGFYDDAERFAYFNRAILEMLPQIDFQPDIIHCHDWQAALIPLFLKTHYCENLFYQEVKTMFTIHNLMYQGIFPKEVLSELLSLGDEHFEGVEFDGCVNFLKSALVHADLLTTVSETYAREIQNPYYGEKLDGLLRNRCNDLHGIVNGLDYKEYDPMNDPNLSFPYRSARGKKQKNKLELQRQLGLPEREDVPMLAIVTRLVEQKGLDLITHFLDELVQEDVQVIILGTGDDVYEQFFHQAALRYPEKVSTHITFNEGFARRIYAASDLFLMPSRFEPCGIGQLIALRYASVPIVRETGGLVDTVTPFNKETLQGNGFSFTSYNAHDFLFTIRLALTIYQDATLWSALMKNMTKSDNSWNRSARQYVDLYHSIAGGL</sequence>
<reference evidence="11 12" key="2">
    <citation type="journal article" date="2017" name="Genome Announc.">
        <title>Draft Genome Sequences of Four Alkaliphilic Bacteria Belonging to the Anaerobacillus Genus.</title>
        <authorList>
            <person name="Bassil N.M."/>
            <person name="Lloyd J.R."/>
        </authorList>
    </citation>
    <scope>NUCLEOTIDE SEQUENCE [LARGE SCALE GENOMIC DNA]</scope>
    <source>
        <strain evidence="11 12">NB2006</strain>
    </source>
</reference>
<dbReference type="KEGG" id="aia:AWH56_013465"/>
<dbReference type="OrthoDB" id="9808590at2"/>
<keyword evidence="12" id="KW-1185">Reference proteome</keyword>
<dbReference type="NCBIfam" id="NF001898">
    <property type="entry name" value="PRK00654.1-1"/>
    <property type="match status" value="1"/>
</dbReference>
<dbReference type="EMBL" id="CP063356">
    <property type="protein sequence ID" value="QOY33768.1"/>
    <property type="molecule type" value="Genomic_DNA"/>
</dbReference>
<dbReference type="GO" id="GO:0005978">
    <property type="term" value="P:glycogen biosynthetic process"/>
    <property type="evidence" value="ECO:0007669"/>
    <property type="project" value="UniProtKB-UniRule"/>
</dbReference>
<evidence type="ECO:0000313" key="11">
    <source>
        <dbReference type="EMBL" id="QOY33768.1"/>
    </source>
</evidence>
<organism evidence="10 12">
    <name type="scientific">Anaerobacillus isosaccharinicus</name>
    <dbReference type="NCBI Taxonomy" id="1532552"/>
    <lineage>
        <taxon>Bacteria</taxon>
        <taxon>Bacillati</taxon>
        <taxon>Bacillota</taxon>
        <taxon>Bacilli</taxon>
        <taxon>Bacillales</taxon>
        <taxon>Bacillaceae</taxon>
        <taxon>Anaerobacillus</taxon>
    </lineage>
</organism>
<dbReference type="EMBL" id="LQXD01000152">
    <property type="protein sequence ID" value="OIJ09478.1"/>
    <property type="molecule type" value="Genomic_DNA"/>
</dbReference>
<dbReference type="PANTHER" id="PTHR45825">
    <property type="entry name" value="GRANULE-BOUND STARCH SYNTHASE 1, CHLOROPLASTIC/AMYLOPLASTIC"/>
    <property type="match status" value="1"/>
</dbReference>
<dbReference type="RefSeq" id="WP_071318218.1">
    <property type="nucleotide sequence ID" value="NZ_CP063356.2"/>
</dbReference>
<dbReference type="AlphaFoldDB" id="A0A1S2LAF9"/>
<dbReference type="UniPathway" id="UPA00164"/>
<keyword evidence="5 7" id="KW-0808">Transferase</keyword>
<keyword evidence="4 7" id="KW-0328">Glycosyltransferase</keyword>
<reference evidence="11 12" key="3">
    <citation type="journal article" date="2019" name="Int. J. Syst. Evol. Microbiol.">
        <title>Anaerobacillus isosaccharinicus sp. nov., an alkaliphilic bacterium which degrades isosaccharinic acid.</title>
        <authorList>
            <person name="Bassil N.M."/>
            <person name="Lloyd J.R."/>
        </authorList>
    </citation>
    <scope>NUCLEOTIDE SEQUENCE [LARGE SCALE GENOMIC DNA]</scope>
    <source>
        <strain evidence="11 12">NB2006</strain>
    </source>
</reference>
<evidence type="ECO:0000256" key="7">
    <source>
        <dbReference type="HAMAP-Rule" id="MF_00484"/>
    </source>
</evidence>
<dbReference type="Pfam" id="PF08323">
    <property type="entry name" value="Glyco_transf_5"/>
    <property type="match status" value="1"/>
</dbReference>
<evidence type="ECO:0000313" key="10">
    <source>
        <dbReference type="EMBL" id="OIJ09478.1"/>
    </source>
</evidence>
<proteinExistence type="inferred from homology"/>
<dbReference type="CDD" id="cd03791">
    <property type="entry name" value="GT5_Glycogen_synthase_DULL1-like"/>
    <property type="match status" value="1"/>
</dbReference>
<dbReference type="HAMAP" id="MF_00484">
    <property type="entry name" value="Glycogen_synth"/>
    <property type="match status" value="1"/>
</dbReference>
<dbReference type="EC" id="2.4.1.21" evidence="7"/>
<dbReference type="InterPro" id="IPR013534">
    <property type="entry name" value="Starch_synth_cat_dom"/>
</dbReference>
<evidence type="ECO:0000259" key="8">
    <source>
        <dbReference type="Pfam" id="PF00534"/>
    </source>
</evidence>
<comment type="catalytic activity">
    <reaction evidence="1 7">
        <text>[(1-&gt;4)-alpha-D-glucosyl](n) + ADP-alpha-D-glucose = [(1-&gt;4)-alpha-D-glucosyl](n+1) + ADP + H(+)</text>
        <dbReference type="Rhea" id="RHEA:18189"/>
        <dbReference type="Rhea" id="RHEA-COMP:9584"/>
        <dbReference type="Rhea" id="RHEA-COMP:9587"/>
        <dbReference type="ChEBI" id="CHEBI:15378"/>
        <dbReference type="ChEBI" id="CHEBI:15444"/>
        <dbReference type="ChEBI" id="CHEBI:57498"/>
        <dbReference type="ChEBI" id="CHEBI:456216"/>
        <dbReference type="EC" id="2.4.1.21"/>
    </reaction>
</comment>
<evidence type="ECO:0000256" key="3">
    <source>
        <dbReference type="ARBA" id="ARBA00010281"/>
    </source>
</evidence>
<evidence type="ECO:0000313" key="12">
    <source>
        <dbReference type="Proteomes" id="UP000180175"/>
    </source>
</evidence>
<dbReference type="NCBIfam" id="TIGR02095">
    <property type="entry name" value="glgA"/>
    <property type="match status" value="1"/>
</dbReference>
<gene>
    <name evidence="7 11" type="primary">glgA</name>
    <name evidence="11" type="ORF">AWH56_013465</name>
    <name evidence="10" type="ORF">AWH56_17245</name>
</gene>
<protein>
    <recommendedName>
        <fullName evidence="7">Glycogen synthase</fullName>
        <ecNumber evidence="7">2.4.1.21</ecNumber>
    </recommendedName>
    <alternativeName>
        <fullName evidence="7">Starch [bacterial glycogen] synthase</fullName>
    </alternativeName>
</protein>
<reference evidence="10 12" key="1">
    <citation type="submission" date="2016-10" db="EMBL/GenBank/DDBJ databases">
        <title>Draft genome sequences of four alkaliphilic bacteria belonging to the Anaerobacillus genus.</title>
        <authorList>
            <person name="Bassil N.M."/>
            <person name="Lloyd J.R."/>
        </authorList>
    </citation>
    <scope>NUCLEOTIDE SEQUENCE [LARGE SCALE GENOMIC DNA]</scope>
    <source>
        <strain evidence="10 12">NB2006</strain>
    </source>
</reference>
<dbReference type="SUPFAM" id="SSF53756">
    <property type="entry name" value="UDP-Glycosyltransferase/glycogen phosphorylase"/>
    <property type="match status" value="1"/>
</dbReference>
<evidence type="ECO:0000259" key="9">
    <source>
        <dbReference type="Pfam" id="PF08323"/>
    </source>
</evidence>
<evidence type="ECO:0000256" key="6">
    <source>
        <dbReference type="ARBA" id="ARBA00023056"/>
    </source>
</evidence>
<dbReference type="Pfam" id="PF00534">
    <property type="entry name" value="Glycos_transf_1"/>
    <property type="match status" value="1"/>
</dbReference>
<comment type="similarity">
    <text evidence="3 7">Belongs to the glycosyltransferase 1 family. Bacterial/plant glycogen synthase subfamily.</text>
</comment>
<dbReference type="GO" id="GO:0009011">
    <property type="term" value="F:alpha-1,4-glucan glucosyltransferase (ADP-glucose donor) activity"/>
    <property type="evidence" value="ECO:0007669"/>
    <property type="project" value="UniProtKB-UniRule"/>
</dbReference>
<comment type="function">
    <text evidence="2 7">Synthesizes alpha-1,4-glucan chains using ADP-glucose.</text>
</comment>
<keyword evidence="6 7" id="KW-0320">Glycogen biosynthesis</keyword>
<dbReference type="Proteomes" id="UP000180175">
    <property type="component" value="Chromosome"/>
</dbReference>
<feature type="domain" description="Glycosyl transferase family 1" evidence="8">
    <location>
        <begin position="285"/>
        <end position="435"/>
    </location>
</feature>
<reference evidence="11" key="4">
    <citation type="submission" date="2020-10" db="EMBL/GenBank/DDBJ databases">
        <authorList>
            <person name="Bassil N.M."/>
            <person name="Lloyd J.R."/>
        </authorList>
    </citation>
    <scope>NUCLEOTIDE SEQUENCE</scope>
    <source>
        <strain evidence="11">NB2006</strain>
    </source>
</reference>
<dbReference type="InterPro" id="IPR011835">
    <property type="entry name" value="GS/SS"/>
</dbReference>
<evidence type="ECO:0000256" key="1">
    <source>
        <dbReference type="ARBA" id="ARBA00001478"/>
    </source>
</evidence>
<feature type="domain" description="Starch synthase catalytic" evidence="9">
    <location>
        <begin position="2"/>
        <end position="235"/>
    </location>
</feature>
<dbReference type="PANTHER" id="PTHR45825:SF11">
    <property type="entry name" value="ALPHA AMYLASE DOMAIN-CONTAINING PROTEIN"/>
    <property type="match status" value="1"/>
</dbReference>
<dbReference type="Gene3D" id="3.40.50.2000">
    <property type="entry name" value="Glycogen Phosphorylase B"/>
    <property type="match status" value="2"/>
</dbReference>
<feature type="binding site" evidence="7">
    <location>
        <position position="15"/>
    </location>
    <ligand>
        <name>ADP-alpha-D-glucose</name>
        <dbReference type="ChEBI" id="CHEBI:57498"/>
    </ligand>
</feature>
<name>A0A1S2LAF9_9BACI</name>